<dbReference type="EMBL" id="DVMT01000042">
    <property type="protein sequence ID" value="HIU40486.1"/>
    <property type="molecule type" value="Genomic_DNA"/>
</dbReference>
<feature type="transmembrane region" description="Helical" evidence="1">
    <location>
        <begin position="29"/>
        <end position="55"/>
    </location>
</feature>
<evidence type="ECO:0000313" key="3">
    <source>
        <dbReference type="Proteomes" id="UP000824074"/>
    </source>
</evidence>
<keyword evidence="1" id="KW-0472">Membrane</keyword>
<reference evidence="2" key="1">
    <citation type="submission" date="2020-10" db="EMBL/GenBank/DDBJ databases">
        <authorList>
            <person name="Gilroy R."/>
        </authorList>
    </citation>
    <scope>NUCLEOTIDE SEQUENCE</scope>
    <source>
        <strain evidence="2">CHK193-30670</strain>
    </source>
</reference>
<evidence type="ECO:0000256" key="1">
    <source>
        <dbReference type="SAM" id="Phobius"/>
    </source>
</evidence>
<keyword evidence="1" id="KW-1133">Transmembrane helix</keyword>
<sequence length="179" mass="21030">MKIYLYDRKEAIKNSCYIRSGYYENIKSISLLVLICILIVAFSFFIPIICILLKWYSLANFGLIILLPIGFIIAAFIIPIKYSKEYNKCSAWLGKAIIKDENNKIWLVYPIHEDSVFITKRDEFYKVFNKEMNGVVTELKNIKMVKENKRYYICTYEDSNGNNKTIEIAKAYKDLKEVL</sequence>
<reference evidence="2" key="2">
    <citation type="journal article" date="2021" name="PeerJ">
        <title>Extensive microbial diversity within the chicken gut microbiome revealed by metagenomics and culture.</title>
        <authorList>
            <person name="Gilroy R."/>
            <person name="Ravi A."/>
            <person name="Getino M."/>
            <person name="Pursley I."/>
            <person name="Horton D.L."/>
            <person name="Alikhan N.F."/>
            <person name="Baker D."/>
            <person name="Gharbi K."/>
            <person name="Hall N."/>
            <person name="Watson M."/>
            <person name="Adriaenssens E.M."/>
            <person name="Foster-Nyarko E."/>
            <person name="Jarju S."/>
            <person name="Secka A."/>
            <person name="Antonio M."/>
            <person name="Oren A."/>
            <person name="Chaudhuri R.R."/>
            <person name="La Ragione R."/>
            <person name="Hildebrand F."/>
            <person name="Pallen M.J."/>
        </authorList>
    </citation>
    <scope>NUCLEOTIDE SEQUENCE</scope>
    <source>
        <strain evidence="2">CHK193-30670</strain>
    </source>
</reference>
<name>A0A9D1IPP5_9FIRM</name>
<proteinExistence type="predicted"/>
<keyword evidence="1" id="KW-0812">Transmembrane</keyword>
<feature type="transmembrane region" description="Helical" evidence="1">
    <location>
        <begin position="61"/>
        <end position="80"/>
    </location>
</feature>
<dbReference type="Proteomes" id="UP000824074">
    <property type="component" value="Unassembled WGS sequence"/>
</dbReference>
<dbReference type="AlphaFoldDB" id="A0A9D1IPP5"/>
<comment type="caution">
    <text evidence="2">The sequence shown here is derived from an EMBL/GenBank/DDBJ whole genome shotgun (WGS) entry which is preliminary data.</text>
</comment>
<organism evidence="2 3">
    <name type="scientific">Candidatus Aphodocola excrementigallinarum</name>
    <dbReference type="NCBI Taxonomy" id="2840670"/>
    <lineage>
        <taxon>Bacteria</taxon>
        <taxon>Bacillati</taxon>
        <taxon>Bacillota</taxon>
        <taxon>Bacilli</taxon>
        <taxon>Candidatus Aphodocola</taxon>
    </lineage>
</organism>
<evidence type="ECO:0000313" key="2">
    <source>
        <dbReference type="EMBL" id="HIU40486.1"/>
    </source>
</evidence>
<accession>A0A9D1IPP5</accession>
<protein>
    <submittedName>
        <fullName evidence="2">Uncharacterized protein</fullName>
    </submittedName>
</protein>
<gene>
    <name evidence="2" type="ORF">IAB68_04220</name>
</gene>